<dbReference type="GO" id="GO:0046930">
    <property type="term" value="C:pore complex"/>
    <property type="evidence" value="ECO:0007669"/>
    <property type="project" value="UniProtKB-KW"/>
</dbReference>
<dbReference type="CDD" id="cd07185">
    <property type="entry name" value="OmpA_C-like"/>
    <property type="match status" value="1"/>
</dbReference>
<keyword evidence="13" id="KW-0966">Cell projection</keyword>
<dbReference type="InterPro" id="IPR050330">
    <property type="entry name" value="Bact_OuterMem_StrucFunc"/>
</dbReference>
<evidence type="ECO:0000256" key="8">
    <source>
        <dbReference type="ARBA" id="ARBA00023237"/>
    </source>
</evidence>
<evidence type="ECO:0000256" key="9">
    <source>
        <dbReference type="PROSITE-ProRule" id="PRU00473"/>
    </source>
</evidence>
<evidence type="ECO:0000256" key="3">
    <source>
        <dbReference type="ARBA" id="ARBA00022452"/>
    </source>
</evidence>
<dbReference type="Gene3D" id="2.40.160.20">
    <property type="match status" value="1"/>
</dbReference>
<evidence type="ECO:0000256" key="2">
    <source>
        <dbReference type="ARBA" id="ARBA00022448"/>
    </source>
</evidence>
<proteinExistence type="inferred from homology"/>
<dbReference type="Pfam" id="PF01389">
    <property type="entry name" value="OmpA_membrane"/>
    <property type="match status" value="1"/>
</dbReference>
<protein>
    <submittedName>
        <fullName evidence="13">Flagellar motor protein MotB</fullName>
    </submittedName>
</protein>
<feature type="domain" description="OmpA-like" evidence="12">
    <location>
        <begin position="248"/>
        <end position="376"/>
    </location>
</feature>
<keyword evidence="11" id="KW-0732">Signal</keyword>
<evidence type="ECO:0000259" key="12">
    <source>
        <dbReference type="PROSITE" id="PS51123"/>
    </source>
</evidence>
<evidence type="ECO:0000256" key="7">
    <source>
        <dbReference type="ARBA" id="ARBA00023136"/>
    </source>
</evidence>
<dbReference type="InterPro" id="IPR006665">
    <property type="entry name" value="OmpA-like"/>
</dbReference>
<dbReference type="OrthoDB" id="5360144at2"/>
<reference evidence="13 14" key="1">
    <citation type="journal article" date="2019" name="Environ. Microbiol.">
        <title>Species interactions and distinct microbial communities in high Arctic permafrost affected cryosols are associated with the CH4 and CO2 gas fluxes.</title>
        <authorList>
            <person name="Altshuler I."/>
            <person name="Hamel J."/>
            <person name="Turney S."/>
            <person name="Magnuson E."/>
            <person name="Levesque R."/>
            <person name="Greer C."/>
            <person name="Whyte L.G."/>
        </authorList>
    </citation>
    <scope>NUCLEOTIDE SEQUENCE [LARGE SCALE GENOMIC DNA]</scope>
    <source>
        <strain evidence="13 14">S06.C</strain>
    </source>
</reference>
<dbReference type="InterPro" id="IPR036737">
    <property type="entry name" value="OmpA-like_sf"/>
</dbReference>
<gene>
    <name evidence="13" type="ORF">EAH82_15165</name>
</gene>
<dbReference type="GO" id="GO:0009279">
    <property type="term" value="C:cell outer membrane"/>
    <property type="evidence" value="ECO:0007669"/>
    <property type="project" value="UniProtKB-SubCell"/>
</dbReference>
<keyword evidence="2" id="KW-0813">Transport</keyword>
<name>A0A502DLX2_9BURK</name>
<dbReference type="PANTHER" id="PTHR30329">
    <property type="entry name" value="STATOR ELEMENT OF FLAGELLAR MOTOR COMPLEX"/>
    <property type="match status" value="1"/>
</dbReference>
<keyword evidence="13" id="KW-0969">Cilium</keyword>
<dbReference type="AlphaFoldDB" id="A0A502DLX2"/>
<evidence type="ECO:0000256" key="10">
    <source>
        <dbReference type="RuleBase" id="RU003859"/>
    </source>
</evidence>
<dbReference type="InterPro" id="IPR011250">
    <property type="entry name" value="OMP/PagP_B-barrel"/>
</dbReference>
<dbReference type="GO" id="GO:0006811">
    <property type="term" value="P:monoatomic ion transport"/>
    <property type="evidence" value="ECO:0007669"/>
    <property type="project" value="UniProtKB-KW"/>
</dbReference>
<sequence>MKPARMLRVLGLAGLGSLAAFSATAQDAGYYYGGLSVGQSRARIDDERITAGLLGAGLRTTTMSLDESDTAFKLFGGYQFNRYLAVEGGYFDLGKFGFTSTTVPAGTLNGQIKLRGFNLDLVGTLPLSERFSVIGRVGAQVARASDSFSGTGAVQVLSPNPSKRATNYKVGLGLQYEVNPSFLVRAEAERYRIDDAVGNRGDINMYSVSLVFPFGRTPAPAPRAMPVSTYVAPAPMAEAPRPVPPPVAPRQSASFSADSLFAFDAATLRPEGRSALDGFMAQLGGLQFDTIGIEGHTDRLGGAAYNQRLSLRRAEAVKDYFVVQGRVAPEKLRVSGKGESAPVTRPEDCKGQTATPQLIACLQPDRRVVVEVNGLR</sequence>
<organism evidence="13 14">
    <name type="scientific">Variovorax guangxiensis</name>
    <dbReference type="NCBI Taxonomy" id="1775474"/>
    <lineage>
        <taxon>Bacteria</taxon>
        <taxon>Pseudomonadati</taxon>
        <taxon>Pseudomonadota</taxon>
        <taxon>Betaproteobacteria</taxon>
        <taxon>Burkholderiales</taxon>
        <taxon>Comamonadaceae</taxon>
        <taxon>Variovorax</taxon>
    </lineage>
</organism>
<dbReference type="EMBL" id="RCZI01000004">
    <property type="protein sequence ID" value="TPG25762.1"/>
    <property type="molecule type" value="Genomic_DNA"/>
</dbReference>
<keyword evidence="13" id="KW-0282">Flagellum</keyword>
<feature type="chain" id="PRO_5021435076" evidence="11">
    <location>
        <begin position="26"/>
        <end position="376"/>
    </location>
</feature>
<keyword evidence="5" id="KW-0406">Ion transport</keyword>
<dbReference type="SUPFAM" id="SSF103088">
    <property type="entry name" value="OmpA-like"/>
    <property type="match status" value="1"/>
</dbReference>
<evidence type="ECO:0000313" key="13">
    <source>
        <dbReference type="EMBL" id="TPG25762.1"/>
    </source>
</evidence>
<accession>A0A502DLX2</accession>
<keyword evidence="6" id="KW-0626">Porin</keyword>
<evidence type="ECO:0000256" key="1">
    <source>
        <dbReference type="ARBA" id="ARBA00004571"/>
    </source>
</evidence>
<dbReference type="PROSITE" id="PS51123">
    <property type="entry name" value="OMPA_2"/>
    <property type="match status" value="1"/>
</dbReference>
<evidence type="ECO:0000256" key="4">
    <source>
        <dbReference type="ARBA" id="ARBA00022692"/>
    </source>
</evidence>
<keyword evidence="3" id="KW-1134">Transmembrane beta strand</keyword>
<dbReference type="SUPFAM" id="SSF56925">
    <property type="entry name" value="OMPA-like"/>
    <property type="match status" value="1"/>
</dbReference>
<evidence type="ECO:0000256" key="11">
    <source>
        <dbReference type="SAM" id="SignalP"/>
    </source>
</evidence>
<dbReference type="InterPro" id="IPR006664">
    <property type="entry name" value="OMP_bac"/>
</dbReference>
<comment type="subcellular location">
    <subcellularLocation>
        <location evidence="1">Cell outer membrane</location>
        <topology evidence="1">Multi-pass membrane protein</topology>
    </subcellularLocation>
</comment>
<keyword evidence="7 9" id="KW-0472">Membrane</keyword>
<dbReference type="PANTHER" id="PTHR30329:SF21">
    <property type="entry name" value="LIPOPROTEIN YIAD-RELATED"/>
    <property type="match status" value="1"/>
</dbReference>
<evidence type="ECO:0000256" key="5">
    <source>
        <dbReference type="ARBA" id="ARBA00023065"/>
    </source>
</evidence>
<keyword evidence="4" id="KW-0812">Transmembrane</keyword>
<dbReference type="RefSeq" id="WP_140844337.1">
    <property type="nucleotide sequence ID" value="NZ_RCZI01000004.1"/>
</dbReference>
<comment type="caution">
    <text evidence="13">The sequence shown here is derived from an EMBL/GenBank/DDBJ whole genome shotgun (WGS) entry which is preliminary data.</text>
</comment>
<evidence type="ECO:0000313" key="14">
    <source>
        <dbReference type="Proteomes" id="UP000319212"/>
    </source>
</evidence>
<comment type="similarity">
    <text evidence="10">Belongs to the outer membrane OOP (TC 1.B.6) superfamily.</text>
</comment>
<dbReference type="InterPro" id="IPR000498">
    <property type="entry name" value="OmpA-like_TM_dom"/>
</dbReference>
<feature type="signal peptide" evidence="11">
    <location>
        <begin position="1"/>
        <end position="25"/>
    </location>
</feature>
<dbReference type="PRINTS" id="PR01021">
    <property type="entry name" value="OMPADOMAIN"/>
</dbReference>
<dbReference type="GO" id="GO:0015288">
    <property type="term" value="F:porin activity"/>
    <property type="evidence" value="ECO:0007669"/>
    <property type="project" value="UniProtKB-KW"/>
</dbReference>
<dbReference type="Pfam" id="PF00691">
    <property type="entry name" value="OmpA"/>
    <property type="match status" value="1"/>
</dbReference>
<dbReference type="Gene3D" id="3.30.1330.60">
    <property type="entry name" value="OmpA-like domain"/>
    <property type="match status" value="1"/>
</dbReference>
<keyword evidence="8" id="KW-0998">Cell outer membrane</keyword>
<evidence type="ECO:0000256" key="6">
    <source>
        <dbReference type="ARBA" id="ARBA00023114"/>
    </source>
</evidence>
<dbReference type="Proteomes" id="UP000319212">
    <property type="component" value="Unassembled WGS sequence"/>
</dbReference>